<evidence type="ECO:0000256" key="2">
    <source>
        <dbReference type="ARBA" id="ARBA00022617"/>
    </source>
</evidence>
<dbReference type="AlphaFoldDB" id="A0A662ZDY8"/>
<feature type="domain" description="4Fe-4S ferredoxin-type" evidence="7">
    <location>
        <begin position="158"/>
        <end position="187"/>
    </location>
</feature>
<accession>A0A662ZDY8</accession>
<dbReference type="GO" id="GO:0016491">
    <property type="term" value="F:oxidoreductase activity"/>
    <property type="evidence" value="ECO:0007669"/>
    <property type="project" value="UniProtKB-KW"/>
</dbReference>
<keyword evidence="4" id="KW-0560">Oxidoreductase</keyword>
<feature type="domain" description="4Fe-4S ferredoxin-type" evidence="7">
    <location>
        <begin position="188"/>
        <end position="217"/>
    </location>
</feature>
<dbReference type="PANTHER" id="PTHR32439">
    <property type="entry name" value="FERREDOXIN--NITRITE REDUCTASE, CHLOROPLASTIC"/>
    <property type="match status" value="1"/>
</dbReference>
<protein>
    <submittedName>
        <fullName evidence="8">Dissimilatory sulfite reductase (Desulfoviridin), alpha and beta subunits</fullName>
    </submittedName>
</protein>
<dbReference type="InterPro" id="IPR045854">
    <property type="entry name" value="NO2/SO3_Rdtase_4Fe4S_sf"/>
</dbReference>
<dbReference type="Gene3D" id="3.30.70.20">
    <property type="match status" value="1"/>
</dbReference>
<dbReference type="SUPFAM" id="SSF54862">
    <property type="entry name" value="4Fe-4S ferredoxins"/>
    <property type="match status" value="1"/>
</dbReference>
<dbReference type="GO" id="GO:0051539">
    <property type="term" value="F:4 iron, 4 sulfur cluster binding"/>
    <property type="evidence" value="ECO:0007669"/>
    <property type="project" value="UniProtKB-KW"/>
</dbReference>
<dbReference type="PRINTS" id="PR00397">
    <property type="entry name" value="SIROHAEM"/>
</dbReference>
<evidence type="ECO:0000313" key="8">
    <source>
        <dbReference type="EMBL" id="SFO98268.1"/>
    </source>
</evidence>
<dbReference type="Pfam" id="PF01077">
    <property type="entry name" value="NIR_SIR"/>
    <property type="match status" value="1"/>
</dbReference>
<dbReference type="Gene3D" id="3.30.70.3340">
    <property type="match status" value="1"/>
</dbReference>
<dbReference type="SUPFAM" id="SSF55124">
    <property type="entry name" value="Nitrite/Sulfite reductase N-terminal domain-like"/>
    <property type="match status" value="1"/>
</dbReference>
<dbReference type="PANTHER" id="PTHR32439:SF9">
    <property type="entry name" value="BLR3264 PROTEIN"/>
    <property type="match status" value="1"/>
</dbReference>
<gene>
    <name evidence="8" type="ORF">SAMN02910344_00093</name>
</gene>
<dbReference type="PROSITE" id="PS00198">
    <property type="entry name" value="4FE4S_FER_1"/>
    <property type="match status" value="1"/>
</dbReference>
<dbReference type="SUPFAM" id="SSF56014">
    <property type="entry name" value="Nitrite and sulphite reductase 4Fe-4S domain-like"/>
    <property type="match status" value="1"/>
</dbReference>
<evidence type="ECO:0000256" key="1">
    <source>
        <dbReference type="ARBA" id="ARBA00022485"/>
    </source>
</evidence>
<dbReference type="Pfam" id="PF00037">
    <property type="entry name" value="Fer4"/>
    <property type="match status" value="2"/>
</dbReference>
<sequence length="289" mass="32015">MAKGVNYALLKKGGFMRQKQKGYFSLRLQVVGGNLTAENIRTVSEVAEQYGHGYVHMTSRQGIEIPFIYVDDIEEVKDKLAAGGVHPGVCGPRVRTVTACQGNAVCPSGCIDTSTLARELSERYFGRELPHKFKFGVTGCVNNCLKAEENDFGVKGGMIVSFDREKCINCKVCTKACREGALSFSEEEKITKQESLCNNCGRCVKSCPAEAWTGEPGYIVSFGGLFGNRIFRGENLLPIIRDKETLFRIADATIDYFATHAKPSERFRTTLERLGIDEFKKVIEEAYNG</sequence>
<dbReference type="InterPro" id="IPR036136">
    <property type="entry name" value="Nit/Sulf_reduc_fer-like_dom_sf"/>
</dbReference>
<organism evidence="8 9">
    <name type="scientific">Ruminobacter amylophilus</name>
    <dbReference type="NCBI Taxonomy" id="867"/>
    <lineage>
        <taxon>Bacteria</taxon>
        <taxon>Pseudomonadati</taxon>
        <taxon>Pseudomonadota</taxon>
        <taxon>Gammaproteobacteria</taxon>
        <taxon>Aeromonadales</taxon>
        <taxon>Succinivibrionaceae</taxon>
        <taxon>Ruminobacter</taxon>
    </lineage>
</organism>
<dbReference type="InterPro" id="IPR051329">
    <property type="entry name" value="NIR_SIR_4Fe-4S"/>
</dbReference>
<keyword evidence="1" id="KW-0004">4Fe-4S</keyword>
<keyword evidence="5" id="KW-0408">Iron</keyword>
<proteinExistence type="predicted"/>
<evidence type="ECO:0000256" key="3">
    <source>
        <dbReference type="ARBA" id="ARBA00022723"/>
    </source>
</evidence>
<dbReference type="Pfam" id="PF03460">
    <property type="entry name" value="NIR_SIR_ferr"/>
    <property type="match status" value="1"/>
</dbReference>
<dbReference type="InterPro" id="IPR017900">
    <property type="entry name" value="4Fe4S_Fe_S_CS"/>
</dbReference>
<dbReference type="EMBL" id="FOXF01000001">
    <property type="protein sequence ID" value="SFO98268.1"/>
    <property type="molecule type" value="Genomic_DNA"/>
</dbReference>
<dbReference type="RefSeq" id="WP_093139894.1">
    <property type="nucleotide sequence ID" value="NZ_FOXF01000001.1"/>
</dbReference>
<keyword evidence="2" id="KW-0349">Heme</keyword>
<name>A0A662ZDY8_9GAMM</name>
<dbReference type="InterPro" id="IPR005117">
    <property type="entry name" value="NiRdtase/SiRdtase_haem-b_fer"/>
</dbReference>
<evidence type="ECO:0000256" key="6">
    <source>
        <dbReference type="ARBA" id="ARBA00023014"/>
    </source>
</evidence>
<keyword evidence="3" id="KW-0479">Metal-binding</keyword>
<dbReference type="InterPro" id="IPR006066">
    <property type="entry name" value="NO2/SO3_Rdtase_FeS/sirohaem_BS"/>
</dbReference>
<dbReference type="InterPro" id="IPR006067">
    <property type="entry name" value="NO2/SO3_Rdtase_4Fe4S_dom"/>
</dbReference>
<dbReference type="PROSITE" id="PS00365">
    <property type="entry name" value="NIR_SIR"/>
    <property type="match status" value="1"/>
</dbReference>
<dbReference type="GO" id="GO:0020037">
    <property type="term" value="F:heme binding"/>
    <property type="evidence" value="ECO:0007669"/>
    <property type="project" value="InterPro"/>
</dbReference>
<dbReference type="Proteomes" id="UP000243745">
    <property type="component" value="Unassembled WGS sequence"/>
</dbReference>
<evidence type="ECO:0000256" key="4">
    <source>
        <dbReference type="ARBA" id="ARBA00023002"/>
    </source>
</evidence>
<dbReference type="OrthoDB" id="9810688at2"/>
<reference evidence="8 9" key="1">
    <citation type="submission" date="2016-10" db="EMBL/GenBank/DDBJ databases">
        <authorList>
            <person name="Varghese N."/>
            <person name="Submissions S."/>
        </authorList>
    </citation>
    <scope>NUCLEOTIDE SEQUENCE [LARGE SCALE GENOMIC DNA]</scope>
    <source>
        <strain evidence="8 9">DSM 1361</strain>
    </source>
</reference>
<dbReference type="Gene3D" id="3.30.413.10">
    <property type="entry name" value="Sulfite Reductase Hemoprotein, domain 1"/>
    <property type="match status" value="1"/>
</dbReference>
<dbReference type="GO" id="GO:0046872">
    <property type="term" value="F:metal ion binding"/>
    <property type="evidence" value="ECO:0007669"/>
    <property type="project" value="UniProtKB-KW"/>
</dbReference>
<evidence type="ECO:0000256" key="5">
    <source>
        <dbReference type="ARBA" id="ARBA00023004"/>
    </source>
</evidence>
<evidence type="ECO:0000313" key="9">
    <source>
        <dbReference type="Proteomes" id="UP000243745"/>
    </source>
</evidence>
<dbReference type="InterPro" id="IPR017896">
    <property type="entry name" value="4Fe4S_Fe-S-bd"/>
</dbReference>
<keyword evidence="6" id="KW-0411">Iron-sulfur</keyword>
<dbReference type="PROSITE" id="PS51379">
    <property type="entry name" value="4FE4S_FER_2"/>
    <property type="match status" value="2"/>
</dbReference>
<evidence type="ECO:0000259" key="7">
    <source>
        <dbReference type="PROSITE" id="PS51379"/>
    </source>
</evidence>
<keyword evidence="9" id="KW-1185">Reference proteome</keyword>